<feature type="transmembrane region" description="Helical" evidence="1">
    <location>
        <begin position="69"/>
        <end position="89"/>
    </location>
</feature>
<reference evidence="3" key="1">
    <citation type="submission" date="2017-02" db="UniProtKB">
        <authorList>
            <consortium name="WormBaseParasite"/>
        </authorList>
    </citation>
    <scope>IDENTIFICATION</scope>
</reference>
<organism evidence="2 3">
    <name type="scientific">Strongyloides papillosus</name>
    <name type="common">Intestinal threadworm</name>
    <dbReference type="NCBI Taxonomy" id="174720"/>
    <lineage>
        <taxon>Eukaryota</taxon>
        <taxon>Metazoa</taxon>
        <taxon>Ecdysozoa</taxon>
        <taxon>Nematoda</taxon>
        <taxon>Chromadorea</taxon>
        <taxon>Rhabditida</taxon>
        <taxon>Tylenchina</taxon>
        <taxon>Panagrolaimomorpha</taxon>
        <taxon>Strongyloidoidea</taxon>
        <taxon>Strongyloididae</taxon>
        <taxon>Strongyloides</taxon>
    </lineage>
</organism>
<dbReference type="SUPFAM" id="SSF103473">
    <property type="entry name" value="MFS general substrate transporter"/>
    <property type="match status" value="1"/>
</dbReference>
<protein>
    <submittedName>
        <fullName evidence="3">Transporter</fullName>
    </submittedName>
</protein>
<evidence type="ECO:0000313" key="2">
    <source>
        <dbReference type="Proteomes" id="UP000046392"/>
    </source>
</evidence>
<evidence type="ECO:0000256" key="1">
    <source>
        <dbReference type="SAM" id="Phobius"/>
    </source>
</evidence>
<dbReference type="Proteomes" id="UP000046392">
    <property type="component" value="Unplaced"/>
</dbReference>
<dbReference type="WBParaSite" id="SPAL_0000174850.1">
    <property type="protein sequence ID" value="SPAL_0000174850.1"/>
    <property type="gene ID" value="SPAL_0000174850"/>
</dbReference>
<feature type="transmembrane region" description="Helical" evidence="1">
    <location>
        <begin position="131"/>
        <end position="150"/>
    </location>
</feature>
<keyword evidence="1" id="KW-0812">Transmembrane</keyword>
<feature type="transmembrane region" description="Helical" evidence="1">
    <location>
        <begin position="12"/>
        <end position="36"/>
    </location>
</feature>
<keyword evidence="2" id="KW-1185">Reference proteome</keyword>
<feature type="transmembrane region" description="Helical" evidence="1">
    <location>
        <begin position="352"/>
        <end position="372"/>
    </location>
</feature>
<feature type="transmembrane region" description="Helical" evidence="1">
    <location>
        <begin position="319"/>
        <end position="340"/>
    </location>
</feature>
<accession>A0A0N5B6R2</accession>
<name>A0A0N5B6R2_STREA</name>
<keyword evidence="1" id="KW-0472">Membrane</keyword>
<evidence type="ECO:0000313" key="3">
    <source>
        <dbReference type="WBParaSite" id="SPAL_0000174850.1"/>
    </source>
</evidence>
<sequence>MPTRKRQFYARCNLLYIPYYCILMGSKTIFMNIPIYNNFHESYGHLIYIFAYIGEAIGTIFGSTLHFLFGYKLTFCYCSFVIATFYFVTLTSKPVLLLLSSFILGFFFGTLWLTTFRLLSFSASHPDATRFSVFFQLSNFLHVNILPLLFSHSLGPNNITDRLLGNDGNFTKFYQLILAKESYEILLICLIITLLGSTLIVFQPKLWKIVGIKVQILSNIYRLTLVDYIENRKELQKVVKVLYQQNRRNHLKRWLKDIIKSSLTKSHRYKFIYSSIGIILLTFYVIYVEWKSPRIDNPRYYLSKSLNTFGRAEETAENVARIIVIIFLSFLYGTLEYHIYCYYQLIAREFGLKAMLIPRITQFLFNAIAMVLFLEIPIILWLLITMFLTFISAVIFFHAEKYTIRGVCITKGINPASTIL</sequence>
<keyword evidence="1" id="KW-1133">Transmembrane helix</keyword>
<feature type="transmembrane region" description="Helical" evidence="1">
    <location>
        <begin position="95"/>
        <end position="119"/>
    </location>
</feature>
<dbReference type="InterPro" id="IPR036259">
    <property type="entry name" value="MFS_trans_sf"/>
</dbReference>
<feature type="transmembrane region" description="Helical" evidence="1">
    <location>
        <begin position="42"/>
        <end position="62"/>
    </location>
</feature>
<feature type="transmembrane region" description="Helical" evidence="1">
    <location>
        <begin position="183"/>
        <end position="202"/>
    </location>
</feature>
<dbReference type="AlphaFoldDB" id="A0A0N5B6R2"/>
<proteinExistence type="predicted"/>
<feature type="transmembrane region" description="Helical" evidence="1">
    <location>
        <begin position="271"/>
        <end position="290"/>
    </location>
</feature>
<feature type="transmembrane region" description="Helical" evidence="1">
    <location>
        <begin position="378"/>
        <end position="397"/>
    </location>
</feature>